<gene>
    <name evidence="1" type="ORF">BTO08_08115</name>
</gene>
<evidence type="ECO:0000313" key="1">
    <source>
        <dbReference type="EMBL" id="PQJ67376.1"/>
    </source>
</evidence>
<reference evidence="1 2" key="1">
    <citation type="submission" date="2016-12" db="EMBL/GenBank/DDBJ databases">
        <title>Diversity of luminous bacteria.</title>
        <authorList>
            <person name="Yoshizawa S."/>
            <person name="Kogure K."/>
        </authorList>
    </citation>
    <scope>NUCLEOTIDE SEQUENCE [LARGE SCALE GENOMIC DNA]</scope>
    <source>
        <strain evidence="1 2">LC1-200</strain>
    </source>
</reference>
<proteinExistence type="predicted"/>
<name>A0A2S7VZ39_PHOAN</name>
<evidence type="ECO:0000313" key="2">
    <source>
        <dbReference type="Proteomes" id="UP000238730"/>
    </source>
</evidence>
<dbReference type="AlphaFoldDB" id="A0A2S7VZ39"/>
<comment type="caution">
    <text evidence="1">The sequence shown here is derived from an EMBL/GenBank/DDBJ whole genome shotgun (WGS) entry which is preliminary data.</text>
</comment>
<organism evidence="1 2">
    <name type="scientific">Photobacterium angustum</name>
    <dbReference type="NCBI Taxonomy" id="661"/>
    <lineage>
        <taxon>Bacteria</taxon>
        <taxon>Pseudomonadati</taxon>
        <taxon>Pseudomonadota</taxon>
        <taxon>Gammaproteobacteria</taxon>
        <taxon>Vibrionales</taxon>
        <taxon>Vibrionaceae</taxon>
        <taxon>Photobacterium</taxon>
    </lineage>
</organism>
<protein>
    <submittedName>
        <fullName evidence="1">Uncharacterized protein</fullName>
    </submittedName>
</protein>
<dbReference type="EMBL" id="MSCJ01000001">
    <property type="protein sequence ID" value="PQJ67376.1"/>
    <property type="molecule type" value="Genomic_DNA"/>
</dbReference>
<dbReference type="Proteomes" id="UP000238730">
    <property type="component" value="Unassembled WGS sequence"/>
</dbReference>
<sequence>MGAHKKFPIYILYIPAFSVDNAKRQANSIPTACCLIYRLNWIARRPRGKNNEALYPNSLNKRSDPTVIHHQFVMTTLKSYYDQISTAI</sequence>
<accession>A0A2S7VZ39</accession>